<dbReference type="InterPro" id="IPR001296">
    <property type="entry name" value="Glyco_trans_1"/>
</dbReference>
<accession>A0A2U1JXP4</accession>
<evidence type="ECO:0000256" key="1">
    <source>
        <dbReference type="ARBA" id="ARBA00022679"/>
    </source>
</evidence>
<proteinExistence type="predicted"/>
<evidence type="ECO:0000313" key="3">
    <source>
        <dbReference type="EMBL" id="PWA09912.1"/>
    </source>
</evidence>
<dbReference type="OrthoDB" id="832722at2"/>
<sequence length="402" mass="46377">MSKKILWVVGSLEQIGGGERLLLEGVKYYDSIGVQTKVVTWRYNEKALFGKGYQLKDVVVLENNKEVKRSNILKFGFDRFKSIIKLLSIARKFNPDLLLCQSEYDAIIVGIIARILNKKFTVLIFGQTYQFPYDNIKYSILFRKHLTEIVNSCQGYKDSIPLTSPKLSVSNALINNTLAYLRYYFIRKAFKTFTLSKQVQWEVEKIYKITPEVLRAGFSRKEISSRNHREGLNGTSNETIKFLMVNRLVKKKRVDLVINAFKELNIDYQLTIIGGGEEFDSLNQIIVDNNLQDKINLTGRISDEKLKEYLVNSDVFMSLDVGDFDITVVEAMSYGLEIIVSSDFVIDDDFKKYKAIRPVSPNVVDVKEIIKDTIENFGKVKPNTKELDNLTWEYYFSKILES</sequence>
<dbReference type="PANTHER" id="PTHR46401:SF2">
    <property type="entry name" value="GLYCOSYLTRANSFERASE WBBK-RELATED"/>
    <property type="match status" value="1"/>
</dbReference>
<keyword evidence="1" id="KW-0808">Transferase</keyword>
<evidence type="ECO:0000313" key="4">
    <source>
        <dbReference type="Proteomes" id="UP000245618"/>
    </source>
</evidence>
<dbReference type="CDD" id="cd03801">
    <property type="entry name" value="GT4_PimA-like"/>
    <property type="match status" value="1"/>
</dbReference>
<comment type="caution">
    <text evidence="3">The sequence shown here is derived from an EMBL/GenBank/DDBJ whole genome shotgun (WGS) entry which is preliminary data.</text>
</comment>
<dbReference type="AlphaFoldDB" id="A0A2U1JXP4"/>
<dbReference type="RefSeq" id="WP_116761949.1">
    <property type="nucleotide sequence ID" value="NZ_QCZH01000005.1"/>
</dbReference>
<feature type="domain" description="Glycosyl transferase family 1" evidence="2">
    <location>
        <begin position="237"/>
        <end position="354"/>
    </location>
</feature>
<dbReference type="Pfam" id="PF00534">
    <property type="entry name" value="Glycos_transf_1"/>
    <property type="match status" value="1"/>
</dbReference>
<dbReference type="Gene3D" id="3.40.50.2000">
    <property type="entry name" value="Glycogen Phosphorylase B"/>
    <property type="match status" value="2"/>
</dbReference>
<dbReference type="SUPFAM" id="SSF53756">
    <property type="entry name" value="UDP-Glycosyltransferase/glycogen phosphorylase"/>
    <property type="match status" value="1"/>
</dbReference>
<protein>
    <recommendedName>
        <fullName evidence="2">Glycosyl transferase family 1 domain-containing protein</fullName>
    </recommendedName>
</protein>
<organism evidence="3 4">
    <name type="scientific">Flavobacterium laiguense</name>
    <dbReference type="NCBI Taxonomy" id="2169409"/>
    <lineage>
        <taxon>Bacteria</taxon>
        <taxon>Pseudomonadati</taxon>
        <taxon>Bacteroidota</taxon>
        <taxon>Flavobacteriia</taxon>
        <taxon>Flavobacteriales</taxon>
        <taxon>Flavobacteriaceae</taxon>
        <taxon>Flavobacterium</taxon>
    </lineage>
</organism>
<dbReference type="PANTHER" id="PTHR46401">
    <property type="entry name" value="GLYCOSYLTRANSFERASE WBBK-RELATED"/>
    <property type="match status" value="1"/>
</dbReference>
<reference evidence="3 4" key="1">
    <citation type="submission" date="2018-04" db="EMBL/GenBank/DDBJ databases">
        <title>Flavobacterium sp. nov., isolated from glacier ice.</title>
        <authorList>
            <person name="Liu Q."/>
            <person name="Xin Y.-H."/>
        </authorList>
    </citation>
    <scope>NUCLEOTIDE SEQUENCE [LARGE SCALE GENOMIC DNA]</scope>
    <source>
        <strain evidence="3 4">LB2P30</strain>
    </source>
</reference>
<dbReference type="GO" id="GO:0016757">
    <property type="term" value="F:glycosyltransferase activity"/>
    <property type="evidence" value="ECO:0007669"/>
    <property type="project" value="InterPro"/>
</dbReference>
<name>A0A2U1JXP4_9FLAO</name>
<dbReference type="EMBL" id="QCZH01000005">
    <property type="protein sequence ID" value="PWA09912.1"/>
    <property type="molecule type" value="Genomic_DNA"/>
</dbReference>
<keyword evidence="4" id="KW-1185">Reference proteome</keyword>
<evidence type="ECO:0000259" key="2">
    <source>
        <dbReference type="Pfam" id="PF00534"/>
    </source>
</evidence>
<dbReference type="Proteomes" id="UP000245618">
    <property type="component" value="Unassembled WGS sequence"/>
</dbReference>
<gene>
    <name evidence="3" type="ORF">DB891_07000</name>
</gene>